<evidence type="ECO:0000313" key="2">
    <source>
        <dbReference type="EMBL" id="MBW32741.1"/>
    </source>
</evidence>
<sequence>MINVFIILLCFPCTTPFVCWVRTFAAANMKKEAFDNVLNGVVGPGGKAGPGIVRSARGIRWISFKCL</sequence>
<protein>
    <submittedName>
        <fullName evidence="2">Putative secreted peptide</fullName>
    </submittedName>
</protein>
<keyword evidence="1" id="KW-0732">Signal</keyword>
<reference evidence="2" key="1">
    <citation type="submission" date="2018-01" db="EMBL/GenBank/DDBJ databases">
        <title>An insight into the sialome of Amazonian anophelines.</title>
        <authorList>
            <person name="Ribeiro J.M."/>
            <person name="Scarpassa V."/>
            <person name="Calvo E."/>
        </authorList>
    </citation>
    <scope>NUCLEOTIDE SEQUENCE</scope>
    <source>
        <tissue evidence="2">Salivary glands</tissue>
    </source>
</reference>
<dbReference type="AlphaFoldDB" id="A0A2M3ZW45"/>
<accession>A0A2M3ZW45</accession>
<feature type="signal peptide" evidence="1">
    <location>
        <begin position="1"/>
        <end position="16"/>
    </location>
</feature>
<organism evidence="2">
    <name type="scientific">Anopheles braziliensis</name>
    <dbReference type="NCBI Taxonomy" id="58242"/>
    <lineage>
        <taxon>Eukaryota</taxon>
        <taxon>Metazoa</taxon>
        <taxon>Ecdysozoa</taxon>
        <taxon>Arthropoda</taxon>
        <taxon>Hexapoda</taxon>
        <taxon>Insecta</taxon>
        <taxon>Pterygota</taxon>
        <taxon>Neoptera</taxon>
        <taxon>Endopterygota</taxon>
        <taxon>Diptera</taxon>
        <taxon>Nematocera</taxon>
        <taxon>Culicoidea</taxon>
        <taxon>Culicidae</taxon>
        <taxon>Anophelinae</taxon>
        <taxon>Anopheles</taxon>
    </lineage>
</organism>
<name>A0A2M3ZW45_9DIPT</name>
<evidence type="ECO:0000256" key="1">
    <source>
        <dbReference type="SAM" id="SignalP"/>
    </source>
</evidence>
<dbReference type="EMBL" id="GGFM01011990">
    <property type="protein sequence ID" value="MBW32741.1"/>
    <property type="molecule type" value="Transcribed_RNA"/>
</dbReference>
<feature type="chain" id="PRO_5014733825" evidence="1">
    <location>
        <begin position="17"/>
        <end position="67"/>
    </location>
</feature>
<proteinExistence type="predicted"/>